<proteinExistence type="predicted"/>
<protein>
    <submittedName>
        <fullName evidence="1">Uncharacterized protein</fullName>
    </submittedName>
</protein>
<dbReference type="AlphaFoldDB" id="A0AA87CUK3"/>
<comment type="caution">
    <text evidence="1">The sequence shown here is derived from an EMBL/GenBank/DDBJ whole genome shotgun (WGS) entry which is preliminary data.</text>
</comment>
<organism evidence="1 2">
    <name type="scientific">Providencia stuartii ATCC 25827</name>
    <dbReference type="NCBI Taxonomy" id="471874"/>
    <lineage>
        <taxon>Bacteria</taxon>
        <taxon>Pseudomonadati</taxon>
        <taxon>Pseudomonadota</taxon>
        <taxon>Gammaproteobacteria</taxon>
        <taxon>Enterobacterales</taxon>
        <taxon>Morganellaceae</taxon>
        <taxon>Providencia</taxon>
    </lineage>
</organism>
<gene>
    <name evidence="1" type="ORF">PROSTU_00901</name>
</gene>
<dbReference type="EMBL" id="ABJD02000083">
    <property type="protein sequence ID" value="EDU61095.1"/>
    <property type="molecule type" value="Genomic_DNA"/>
</dbReference>
<name>A0AA87CUK3_PROST</name>
<evidence type="ECO:0000313" key="1">
    <source>
        <dbReference type="EMBL" id="EDU61095.1"/>
    </source>
</evidence>
<sequence>MILWGNLSHPFIGITWWIVLKVKLRHCVTETVILMINFMAVLMRKAQNDEFIYGNKAPGAIRNHAID</sequence>
<dbReference type="Proteomes" id="UP000004506">
    <property type="component" value="Unassembled WGS sequence"/>
</dbReference>
<reference evidence="2" key="2">
    <citation type="submission" date="2008-04" db="EMBL/GenBank/DDBJ databases">
        <title>Draft genome sequence of Providencia stuartii(ATCC 25827).</title>
        <authorList>
            <person name="Sudarsanam P."/>
            <person name="Ley R."/>
            <person name="Guruge J."/>
            <person name="Turnbaugh P.J."/>
            <person name="Mahowald M."/>
            <person name="Liep D."/>
            <person name="Gordon J."/>
        </authorList>
    </citation>
    <scope>NUCLEOTIDE SEQUENCE [LARGE SCALE GENOMIC DNA]</scope>
    <source>
        <strain evidence="2">ATCC 25827</strain>
    </source>
</reference>
<accession>A0AA87CUK3</accession>
<reference evidence="1 2" key="3">
    <citation type="submission" date="2008-05" db="EMBL/GenBank/DDBJ databases">
        <authorList>
            <person name="Fulton L."/>
            <person name="Clifton S."/>
            <person name="Fulton B."/>
            <person name="Xu J."/>
            <person name="Minx P."/>
            <person name="Pepin K.H."/>
            <person name="Johnson M."/>
            <person name="Thiruvilangam P."/>
            <person name="Bhonagiri V."/>
            <person name="Nash W.E."/>
            <person name="Mardis E.R."/>
            <person name="Wilson R.K."/>
        </authorList>
    </citation>
    <scope>NUCLEOTIDE SEQUENCE [LARGE SCALE GENOMIC DNA]</scope>
    <source>
        <strain evidence="1 2">ATCC 25827</strain>
    </source>
</reference>
<evidence type="ECO:0000313" key="2">
    <source>
        <dbReference type="Proteomes" id="UP000004506"/>
    </source>
</evidence>
<reference evidence="2" key="1">
    <citation type="submission" date="2008-04" db="EMBL/GenBank/DDBJ databases">
        <title>Draft genome sequence of Providencia stuartii (ATCC 25827).</title>
        <authorList>
            <person name="Sudarsanam P."/>
            <person name="Ley R."/>
            <person name="Guruge J."/>
            <person name="Turnbaugh P.J."/>
            <person name="Mahowald M."/>
            <person name="Liep D."/>
            <person name="Gordon J."/>
        </authorList>
    </citation>
    <scope>NUCLEOTIDE SEQUENCE [LARGE SCALE GENOMIC DNA]</scope>
    <source>
        <strain evidence="2">ATCC 25827</strain>
    </source>
</reference>